<protein>
    <submittedName>
        <fullName evidence="1">Uncharacterized protein</fullName>
    </submittedName>
</protein>
<comment type="caution">
    <text evidence="1">The sequence shown here is derived from an EMBL/GenBank/DDBJ whole genome shotgun (WGS) entry which is preliminary data.</text>
</comment>
<name>X1GS10_9ZZZZ</name>
<reference evidence="1" key="1">
    <citation type="journal article" date="2014" name="Front. Microbiol.">
        <title>High frequency of phylogenetically diverse reductive dehalogenase-homologous genes in deep subseafloor sedimentary metagenomes.</title>
        <authorList>
            <person name="Kawai M."/>
            <person name="Futagami T."/>
            <person name="Toyoda A."/>
            <person name="Takaki Y."/>
            <person name="Nishi S."/>
            <person name="Hori S."/>
            <person name="Arai W."/>
            <person name="Tsubouchi T."/>
            <person name="Morono Y."/>
            <person name="Uchiyama I."/>
            <person name="Ito T."/>
            <person name="Fujiyama A."/>
            <person name="Inagaki F."/>
            <person name="Takami H."/>
        </authorList>
    </citation>
    <scope>NUCLEOTIDE SEQUENCE</scope>
    <source>
        <strain evidence="1">Expedition CK06-06</strain>
    </source>
</reference>
<proteinExistence type="predicted"/>
<organism evidence="1">
    <name type="scientific">marine sediment metagenome</name>
    <dbReference type="NCBI Taxonomy" id="412755"/>
    <lineage>
        <taxon>unclassified sequences</taxon>
        <taxon>metagenomes</taxon>
        <taxon>ecological metagenomes</taxon>
    </lineage>
</organism>
<dbReference type="AlphaFoldDB" id="X1GS10"/>
<accession>X1GS10</accession>
<dbReference type="EMBL" id="BARU01008713">
    <property type="protein sequence ID" value="GAH44404.1"/>
    <property type="molecule type" value="Genomic_DNA"/>
</dbReference>
<evidence type="ECO:0000313" key="1">
    <source>
        <dbReference type="EMBL" id="GAH44404.1"/>
    </source>
</evidence>
<gene>
    <name evidence="1" type="ORF">S03H2_16963</name>
</gene>
<sequence length="93" mass="9294">MPALSGQKTVATAGTALALGSQVINAPLMIKALDTNTGIAAVGNDGSEDVTVSNGMRLEAGDVIIMEFVGNLANIIVDVAVNGEGVAWLALNA</sequence>